<evidence type="ECO:0000313" key="2">
    <source>
        <dbReference type="EMBL" id="MBM4567988.1"/>
    </source>
</evidence>
<dbReference type="Proteomes" id="UP000193518">
    <property type="component" value="Unassembled WGS sequence"/>
</dbReference>
<evidence type="ECO:0000313" key="3">
    <source>
        <dbReference type="EMBL" id="MBM4626660.1"/>
    </source>
</evidence>
<dbReference type="EMBL" id="WUXD01000002">
    <property type="protein sequence ID" value="MBM4626660.1"/>
    <property type="molecule type" value="Genomic_DNA"/>
</dbReference>
<dbReference type="Proteomes" id="UP000808906">
    <property type="component" value="Unassembled WGS sequence"/>
</dbReference>
<dbReference type="EMBL" id="WUXR01000017">
    <property type="protein sequence ID" value="MBM4567988.1"/>
    <property type="molecule type" value="Genomic_DNA"/>
</dbReference>
<feature type="region of interest" description="Disordered" evidence="1">
    <location>
        <begin position="1"/>
        <end position="22"/>
    </location>
</feature>
<proteinExistence type="predicted"/>
<dbReference type="AlphaFoldDB" id="A0A9Q2SCB8"/>
<gene>
    <name evidence="6" type="ORF">A5N68_03390</name>
    <name evidence="2" type="ORF">GS441_21975</name>
    <name evidence="3" type="ORF">GS453_07195</name>
    <name evidence="4" type="ORF">GS453_24820</name>
    <name evidence="5" type="ORF">GS453_24835</name>
</gene>
<reference evidence="2" key="2">
    <citation type="submission" date="2019-11" db="EMBL/GenBank/DDBJ databases">
        <title>Spread of Macrolides and rifampicin resistant Rhodococcus equi in clinical isolates in the USA.</title>
        <authorList>
            <person name="Alvarez-Narvaez S."/>
            <person name="Huber L."/>
            <person name="Cohen N.D."/>
            <person name="Slovis N."/>
            <person name="Greiter M."/>
            <person name="Giguere S."/>
            <person name="Hart K."/>
        </authorList>
    </citation>
    <scope>NUCLEOTIDE SEQUENCE</scope>
    <source>
        <strain evidence="2">Lh_17</strain>
        <strain evidence="3">Lh_38</strain>
    </source>
</reference>
<feature type="compositionally biased region" description="Basic and acidic residues" evidence="1">
    <location>
        <begin position="1"/>
        <end position="15"/>
    </location>
</feature>
<dbReference type="EMBL" id="LWIC01000001">
    <property type="protein sequence ID" value="ORM31261.1"/>
    <property type="molecule type" value="Genomic_DNA"/>
</dbReference>
<dbReference type="Proteomes" id="UP000738270">
    <property type="component" value="Unassembled WGS sequence"/>
</dbReference>
<protein>
    <submittedName>
        <fullName evidence="2">Uncharacterized protein</fullName>
    </submittedName>
</protein>
<reference evidence="6 7" key="1">
    <citation type="journal article" date="2016" name="Genome Biol. Evol.">
        <title>Pangenome and Phylogenomic Analysis of the Pathogenic Actinobacterium Rhodococcus equi.</title>
        <authorList>
            <person name="Anastasi E."/>
            <person name="MacArthur I."/>
            <person name="Scortti M."/>
            <person name="Alvarez S."/>
            <person name="Giguere S."/>
            <person name="Vazquez-Boland J.A."/>
        </authorList>
    </citation>
    <scope>NUCLEOTIDE SEQUENCE [LARGE SCALE GENOMIC DNA]</scope>
    <source>
        <strain evidence="6 7">PAM1271</strain>
    </source>
</reference>
<name>A0A9Q2SCB8_RHOHA</name>
<evidence type="ECO:0000313" key="8">
    <source>
        <dbReference type="Proteomes" id="UP000808906"/>
    </source>
</evidence>
<dbReference type="RefSeq" id="WP_084846613.1">
    <property type="nucleotide sequence ID" value="NZ_AP025268.1"/>
</dbReference>
<evidence type="ECO:0000313" key="6">
    <source>
        <dbReference type="EMBL" id="ORM31261.1"/>
    </source>
</evidence>
<dbReference type="EMBL" id="WUXD01000080">
    <property type="protein sequence ID" value="MBM4629872.1"/>
    <property type="molecule type" value="Genomic_DNA"/>
</dbReference>
<evidence type="ECO:0000313" key="4">
    <source>
        <dbReference type="EMBL" id="MBM4629872.1"/>
    </source>
</evidence>
<evidence type="ECO:0000313" key="5">
    <source>
        <dbReference type="EMBL" id="MBM4629875.1"/>
    </source>
</evidence>
<evidence type="ECO:0000256" key="1">
    <source>
        <dbReference type="SAM" id="MobiDB-lite"/>
    </source>
</evidence>
<accession>A0A9Q2SCB8</accession>
<organism evidence="2 8">
    <name type="scientific">Rhodococcus hoagii</name>
    <name type="common">Corynebacterium equii</name>
    <dbReference type="NCBI Taxonomy" id="43767"/>
    <lineage>
        <taxon>Bacteria</taxon>
        <taxon>Bacillati</taxon>
        <taxon>Actinomycetota</taxon>
        <taxon>Actinomycetes</taxon>
        <taxon>Mycobacteriales</taxon>
        <taxon>Nocardiaceae</taxon>
        <taxon>Prescottella</taxon>
    </lineage>
</organism>
<comment type="caution">
    <text evidence="2">The sequence shown here is derived from an EMBL/GenBank/DDBJ whole genome shotgun (WGS) entry which is preliminary data.</text>
</comment>
<sequence>MPRVPTEREIAETAERLGLTPPLTPTQYKKVARAIQLAPQIEAEEKAEEAVKAAPADFAASVADAHTHLLGAGVPEHAAALVVAAIAPDLWRKNQGAAHAPG</sequence>
<dbReference type="EMBL" id="WUXD01000081">
    <property type="protein sequence ID" value="MBM4629875.1"/>
    <property type="molecule type" value="Genomic_DNA"/>
</dbReference>
<evidence type="ECO:0000313" key="7">
    <source>
        <dbReference type="Proteomes" id="UP000193518"/>
    </source>
</evidence>